<dbReference type="PANTHER" id="PTHR33048">
    <property type="entry name" value="PTH11-LIKE INTEGRAL MEMBRANE PROTEIN (AFU_ORTHOLOGUE AFUA_5G11245)"/>
    <property type="match status" value="1"/>
</dbReference>
<proteinExistence type="inferred from homology"/>
<keyword evidence="3 6" id="KW-1133">Transmembrane helix</keyword>
<dbReference type="EMBL" id="JAGTJR010000031">
    <property type="protein sequence ID" value="KAH7038966.1"/>
    <property type="molecule type" value="Genomic_DNA"/>
</dbReference>
<protein>
    <recommendedName>
        <fullName evidence="7">Rhodopsin domain-containing protein</fullName>
    </recommendedName>
</protein>
<accession>A0ABQ8G009</accession>
<comment type="similarity">
    <text evidence="5">Belongs to the SAT4 family.</text>
</comment>
<organism evidence="8 9">
    <name type="scientific">Macrophomina phaseolina</name>
    <dbReference type="NCBI Taxonomy" id="35725"/>
    <lineage>
        <taxon>Eukaryota</taxon>
        <taxon>Fungi</taxon>
        <taxon>Dikarya</taxon>
        <taxon>Ascomycota</taxon>
        <taxon>Pezizomycotina</taxon>
        <taxon>Dothideomycetes</taxon>
        <taxon>Dothideomycetes incertae sedis</taxon>
        <taxon>Botryosphaeriales</taxon>
        <taxon>Botryosphaeriaceae</taxon>
        <taxon>Macrophomina</taxon>
    </lineage>
</organism>
<evidence type="ECO:0000256" key="2">
    <source>
        <dbReference type="ARBA" id="ARBA00022692"/>
    </source>
</evidence>
<keyword evidence="9" id="KW-1185">Reference proteome</keyword>
<dbReference type="PANTHER" id="PTHR33048:SF47">
    <property type="entry name" value="INTEGRAL MEMBRANE PROTEIN-RELATED"/>
    <property type="match status" value="1"/>
</dbReference>
<name>A0ABQ8G009_9PEZI</name>
<evidence type="ECO:0000259" key="7">
    <source>
        <dbReference type="Pfam" id="PF20684"/>
    </source>
</evidence>
<comment type="subcellular location">
    <subcellularLocation>
        <location evidence="1">Membrane</location>
        <topology evidence="1">Multi-pass membrane protein</topology>
    </subcellularLocation>
</comment>
<keyword evidence="4 6" id="KW-0472">Membrane</keyword>
<dbReference type="InterPro" id="IPR052337">
    <property type="entry name" value="SAT4-like"/>
</dbReference>
<feature type="transmembrane region" description="Helical" evidence="6">
    <location>
        <begin position="106"/>
        <end position="124"/>
    </location>
</feature>
<reference evidence="8 9" key="1">
    <citation type="journal article" date="2021" name="Nat. Commun.">
        <title>Genetic determinants of endophytism in the Arabidopsis root mycobiome.</title>
        <authorList>
            <person name="Mesny F."/>
            <person name="Miyauchi S."/>
            <person name="Thiergart T."/>
            <person name="Pickel B."/>
            <person name="Atanasova L."/>
            <person name="Karlsson M."/>
            <person name="Huettel B."/>
            <person name="Barry K.W."/>
            <person name="Haridas S."/>
            <person name="Chen C."/>
            <person name="Bauer D."/>
            <person name="Andreopoulos W."/>
            <person name="Pangilinan J."/>
            <person name="LaButti K."/>
            <person name="Riley R."/>
            <person name="Lipzen A."/>
            <person name="Clum A."/>
            <person name="Drula E."/>
            <person name="Henrissat B."/>
            <person name="Kohler A."/>
            <person name="Grigoriev I.V."/>
            <person name="Martin F.M."/>
            <person name="Hacquard S."/>
        </authorList>
    </citation>
    <scope>NUCLEOTIDE SEQUENCE [LARGE SCALE GENOMIC DNA]</scope>
    <source>
        <strain evidence="8 9">MPI-SDFR-AT-0080</strain>
    </source>
</reference>
<dbReference type="Proteomes" id="UP000774617">
    <property type="component" value="Unassembled WGS sequence"/>
</dbReference>
<sequence>LGLHLWDIPSSTFIPNFWLVGTIGSTFCKLSIMFSKLSVLSFYVRFCRYQRLRMTVYAVTVVVTIYSIISSFVFLYACRPITKFWDLRIKHGSCINKLTIPIFNGVMNTATDFIILLLPIFILWRVQVPKRQKIGLILIFMTGGFVVIVSIIRLKTSVDVKGNVDISWSAVFSESWWVVEMHVAIICACLPAGKPFLRRHFPKVLGSSFMTSHNTNKATILSSNAQKPCTKDGDEVPLREFVAPGLDEESQANISTSTVERVG</sequence>
<gene>
    <name evidence="8" type="ORF">B0J12DRAFT_250037</name>
</gene>
<evidence type="ECO:0000313" key="9">
    <source>
        <dbReference type="Proteomes" id="UP000774617"/>
    </source>
</evidence>
<feature type="domain" description="Rhodopsin" evidence="7">
    <location>
        <begin position="1"/>
        <end position="199"/>
    </location>
</feature>
<evidence type="ECO:0000256" key="3">
    <source>
        <dbReference type="ARBA" id="ARBA00022989"/>
    </source>
</evidence>
<evidence type="ECO:0000256" key="4">
    <source>
        <dbReference type="ARBA" id="ARBA00023136"/>
    </source>
</evidence>
<feature type="non-terminal residue" evidence="8">
    <location>
        <position position="1"/>
    </location>
</feature>
<evidence type="ECO:0000256" key="6">
    <source>
        <dbReference type="SAM" id="Phobius"/>
    </source>
</evidence>
<keyword evidence="2 6" id="KW-0812">Transmembrane</keyword>
<feature type="transmembrane region" description="Helical" evidence="6">
    <location>
        <begin position="136"/>
        <end position="155"/>
    </location>
</feature>
<evidence type="ECO:0000256" key="5">
    <source>
        <dbReference type="ARBA" id="ARBA00038359"/>
    </source>
</evidence>
<dbReference type="InterPro" id="IPR049326">
    <property type="entry name" value="Rhodopsin_dom_fungi"/>
</dbReference>
<feature type="transmembrane region" description="Helical" evidence="6">
    <location>
        <begin position="17"/>
        <end position="44"/>
    </location>
</feature>
<comment type="caution">
    <text evidence="8">The sequence shown here is derived from an EMBL/GenBank/DDBJ whole genome shotgun (WGS) entry which is preliminary data.</text>
</comment>
<dbReference type="Pfam" id="PF20684">
    <property type="entry name" value="Fung_rhodopsin"/>
    <property type="match status" value="1"/>
</dbReference>
<evidence type="ECO:0000313" key="8">
    <source>
        <dbReference type="EMBL" id="KAH7038966.1"/>
    </source>
</evidence>
<feature type="transmembrane region" description="Helical" evidence="6">
    <location>
        <begin position="56"/>
        <end position="77"/>
    </location>
</feature>
<evidence type="ECO:0000256" key="1">
    <source>
        <dbReference type="ARBA" id="ARBA00004141"/>
    </source>
</evidence>